<dbReference type="PANTHER" id="PTHR47396:SF1">
    <property type="entry name" value="ATP-DEPENDENT HELICASE IRC3-RELATED"/>
    <property type="match status" value="1"/>
</dbReference>
<dbReference type="CDD" id="cd09179">
    <property type="entry name" value="PLDc_N_DEXD_a"/>
    <property type="match status" value="1"/>
</dbReference>
<dbReference type="SMART" id="SM00490">
    <property type="entry name" value="HELICc"/>
    <property type="match status" value="1"/>
</dbReference>
<feature type="domain" description="Helicase C-terminal" evidence="2">
    <location>
        <begin position="523"/>
        <end position="665"/>
    </location>
</feature>
<dbReference type="InterPro" id="IPR001650">
    <property type="entry name" value="Helicase_C-like"/>
</dbReference>
<feature type="domain" description="Helicase ATP-binding" evidence="1">
    <location>
        <begin position="277"/>
        <end position="444"/>
    </location>
</feature>
<dbReference type="Proteomes" id="UP000003781">
    <property type="component" value="Unassembled WGS sequence"/>
</dbReference>
<dbReference type="EMBL" id="AAXW01000033">
    <property type="protein sequence ID" value="EAZ89970.1"/>
    <property type="molecule type" value="Genomic_DNA"/>
</dbReference>
<dbReference type="Pfam" id="PF00271">
    <property type="entry name" value="Helicase_C"/>
    <property type="match status" value="1"/>
</dbReference>
<sequence>MFNSSIIDHQFPWNKQGKEFIRNINSHYRSGKANLGQDFFTPCLKYCCQYRRAVGYFSSSALLSWNNAIAHLILDNVTVKLIISPELSEEDKKTLKIVTDEKERKKLRQIIADQIVRDALNNDDFEMRQKLLAWMIANDRLILKFAFPQHLEQVGLFHKKIGIFDFPWGDAIAFTGSANESVNGYNFNYESIDVYRSWITADQERIDIKIEEFEEAWLGKATGLKTLSLSQQTIKFIKDYAPNYNPLYSNTNKSHQFKKISQTVEKDQRWQHQEEAVQKFLKVHHGVLEMATGTGKTRTSIKILTKLGNENKIDSIIISTDGNDLLDQWSQEMLGWAIQREEKFRVFKHYKNNHELEKFINNHHKAVIIISRQNLSKLLNQIEDDEKQRIIIIHDEVHGLGSPENCKNLQGKHQNFGYHLGLSATPEREYDQEGTDFIFEEIGEVFFQFGLKEAIERGILCEFNYIPLRYQLTDVDKERREQVYKQKAAREKEGNPMTKEEVWTALSKVYKLAEQKPEIFANYGESHPEILRSTIIFVEEKWYGDQLLKTIHKYTHRYRTYYSGEDPTYLKAFAKGEIDCLIACHRISQGIDIKSLKNVILFSSARAKLETIQRIGRCLRTDPKNPDKKATIIDFVVDDEETKDRLSADEERYLWLTELSQTRRINSDVY</sequence>
<keyword evidence="3" id="KW-0347">Helicase</keyword>
<dbReference type="PANTHER" id="PTHR47396">
    <property type="entry name" value="TYPE I RESTRICTION ENZYME ECOKI R PROTEIN"/>
    <property type="match status" value="1"/>
</dbReference>
<dbReference type="GO" id="GO:0004386">
    <property type="term" value="F:helicase activity"/>
    <property type="evidence" value="ECO:0007669"/>
    <property type="project" value="UniProtKB-KW"/>
</dbReference>
<dbReference type="GO" id="GO:0003677">
    <property type="term" value="F:DNA binding"/>
    <property type="evidence" value="ECO:0007669"/>
    <property type="project" value="InterPro"/>
</dbReference>
<reference evidence="3 4" key="1">
    <citation type="submission" date="2007-03" db="EMBL/GenBank/DDBJ databases">
        <authorList>
            <person name="Stal L."/>
            <person name="Ferriera S."/>
            <person name="Johnson J."/>
            <person name="Kravitz S."/>
            <person name="Beeson K."/>
            <person name="Sutton G."/>
            <person name="Rogers Y.-H."/>
            <person name="Friedman R."/>
            <person name="Frazier M."/>
            <person name="Venter J.C."/>
        </authorList>
    </citation>
    <scope>NUCLEOTIDE SEQUENCE [LARGE SCALE GENOMIC DNA]</scope>
    <source>
        <strain evidence="3 4">CCY0110</strain>
    </source>
</reference>
<dbReference type="SUPFAM" id="SSF52540">
    <property type="entry name" value="P-loop containing nucleoside triphosphate hydrolases"/>
    <property type="match status" value="1"/>
</dbReference>
<dbReference type="InterPro" id="IPR006935">
    <property type="entry name" value="Helicase/UvrB_N"/>
</dbReference>
<keyword evidence="3" id="KW-0378">Hydrolase</keyword>
<dbReference type="Pfam" id="PF04851">
    <property type="entry name" value="ResIII"/>
    <property type="match status" value="1"/>
</dbReference>
<dbReference type="GO" id="GO:0016787">
    <property type="term" value="F:hydrolase activity"/>
    <property type="evidence" value="ECO:0007669"/>
    <property type="project" value="InterPro"/>
</dbReference>
<keyword evidence="4" id="KW-1185">Reference proteome</keyword>
<dbReference type="PROSITE" id="PS51194">
    <property type="entry name" value="HELICASE_CTER"/>
    <property type="match status" value="1"/>
</dbReference>
<comment type="caution">
    <text evidence="3">The sequence shown here is derived from an EMBL/GenBank/DDBJ whole genome shotgun (WGS) entry which is preliminary data.</text>
</comment>
<dbReference type="AlphaFoldDB" id="A3IU96"/>
<evidence type="ECO:0000313" key="3">
    <source>
        <dbReference type="EMBL" id="EAZ89970.1"/>
    </source>
</evidence>
<dbReference type="SMART" id="SM00487">
    <property type="entry name" value="DEXDc"/>
    <property type="match status" value="1"/>
</dbReference>
<dbReference type="GO" id="GO:0005524">
    <property type="term" value="F:ATP binding"/>
    <property type="evidence" value="ECO:0007669"/>
    <property type="project" value="InterPro"/>
</dbReference>
<dbReference type="eggNOG" id="COG1502">
    <property type="taxonomic scope" value="Bacteria"/>
</dbReference>
<dbReference type="eggNOG" id="COG1061">
    <property type="taxonomic scope" value="Bacteria"/>
</dbReference>
<dbReference type="PROSITE" id="PS51192">
    <property type="entry name" value="HELICASE_ATP_BIND_1"/>
    <property type="match status" value="1"/>
</dbReference>
<accession>A3IU96</accession>
<dbReference type="InterPro" id="IPR014001">
    <property type="entry name" value="Helicase_ATP-bd"/>
</dbReference>
<dbReference type="GO" id="GO:0005829">
    <property type="term" value="C:cytosol"/>
    <property type="evidence" value="ECO:0007669"/>
    <property type="project" value="TreeGrafter"/>
</dbReference>
<keyword evidence="3" id="KW-0067">ATP-binding</keyword>
<protein>
    <submittedName>
        <fullName evidence="3">Helicase-like protein</fullName>
    </submittedName>
</protein>
<dbReference type="OrthoDB" id="9802848at2"/>
<gene>
    <name evidence="3" type="ORF">CY0110_07234</name>
</gene>
<evidence type="ECO:0000259" key="1">
    <source>
        <dbReference type="PROSITE" id="PS51192"/>
    </source>
</evidence>
<organism evidence="3 4">
    <name type="scientific">Crocosphaera chwakensis CCY0110</name>
    <dbReference type="NCBI Taxonomy" id="391612"/>
    <lineage>
        <taxon>Bacteria</taxon>
        <taxon>Bacillati</taxon>
        <taxon>Cyanobacteriota</taxon>
        <taxon>Cyanophyceae</taxon>
        <taxon>Oscillatoriophycideae</taxon>
        <taxon>Chroococcales</taxon>
        <taxon>Aphanothecaceae</taxon>
        <taxon>Crocosphaera</taxon>
        <taxon>Crocosphaera chwakensis</taxon>
    </lineage>
</organism>
<dbReference type="InterPro" id="IPR027417">
    <property type="entry name" value="P-loop_NTPase"/>
</dbReference>
<evidence type="ECO:0000313" key="4">
    <source>
        <dbReference type="Proteomes" id="UP000003781"/>
    </source>
</evidence>
<name>A3IU96_9CHRO</name>
<dbReference type="RefSeq" id="WP_008276952.1">
    <property type="nucleotide sequence ID" value="NZ_AAXW01000033.1"/>
</dbReference>
<evidence type="ECO:0000259" key="2">
    <source>
        <dbReference type="PROSITE" id="PS51194"/>
    </source>
</evidence>
<keyword evidence="3" id="KW-0547">Nucleotide-binding</keyword>
<dbReference type="InterPro" id="IPR050742">
    <property type="entry name" value="Helicase_Restrict-Modif_Enz"/>
</dbReference>
<proteinExistence type="predicted"/>
<dbReference type="Gene3D" id="3.40.50.300">
    <property type="entry name" value="P-loop containing nucleotide triphosphate hydrolases"/>
    <property type="match status" value="2"/>
</dbReference>